<dbReference type="AlphaFoldDB" id="X1EIG6"/>
<feature type="non-terminal residue" evidence="1">
    <location>
        <position position="1"/>
    </location>
</feature>
<dbReference type="EMBL" id="BART01042038">
    <property type="protein sequence ID" value="GAH20150.1"/>
    <property type="molecule type" value="Genomic_DNA"/>
</dbReference>
<organism evidence="1">
    <name type="scientific">marine sediment metagenome</name>
    <dbReference type="NCBI Taxonomy" id="412755"/>
    <lineage>
        <taxon>unclassified sequences</taxon>
        <taxon>metagenomes</taxon>
        <taxon>ecological metagenomes</taxon>
    </lineage>
</organism>
<sequence>VILWNLKKGWAAWGLTCLVIKNIANYQDLYFIKKQYQGFINVFNA</sequence>
<evidence type="ECO:0000313" key="1">
    <source>
        <dbReference type="EMBL" id="GAH20150.1"/>
    </source>
</evidence>
<comment type="caution">
    <text evidence="1">The sequence shown here is derived from an EMBL/GenBank/DDBJ whole genome shotgun (WGS) entry which is preliminary data.</text>
</comment>
<reference evidence="1" key="1">
    <citation type="journal article" date="2014" name="Front. Microbiol.">
        <title>High frequency of phylogenetically diverse reductive dehalogenase-homologous genes in deep subseafloor sedimentary metagenomes.</title>
        <authorList>
            <person name="Kawai M."/>
            <person name="Futagami T."/>
            <person name="Toyoda A."/>
            <person name="Takaki Y."/>
            <person name="Nishi S."/>
            <person name="Hori S."/>
            <person name="Arai W."/>
            <person name="Tsubouchi T."/>
            <person name="Morono Y."/>
            <person name="Uchiyama I."/>
            <person name="Ito T."/>
            <person name="Fujiyama A."/>
            <person name="Inagaki F."/>
            <person name="Takami H."/>
        </authorList>
    </citation>
    <scope>NUCLEOTIDE SEQUENCE</scope>
    <source>
        <strain evidence="1">Expedition CK06-06</strain>
    </source>
</reference>
<gene>
    <name evidence="1" type="ORF">S01H4_67143</name>
</gene>
<accession>X1EIG6</accession>
<name>X1EIG6_9ZZZZ</name>
<proteinExistence type="predicted"/>
<protein>
    <submittedName>
        <fullName evidence="1">Uncharacterized protein</fullName>
    </submittedName>
</protein>
<feature type="non-terminal residue" evidence="1">
    <location>
        <position position="45"/>
    </location>
</feature>